<dbReference type="InterPro" id="IPR005624">
    <property type="entry name" value="PduO/GlcC-like"/>
</dbReference>
<evidence type="ECO:0000313" key="2">
    <source>
        <dbReference type="Proteomes" id="UP000027451"/>
    </source>
</evidence>
<dbReference type="PANTHER" id="PTHR34309:SF1">
    <property type="entry name" value="PROTEIN GLCG"/>
    <property type="match status" value="1"/>
</dbReference>
<name>A0A656QAG6_9BURK</name>
<dbReference type="PANTHER" id="PTHR34309">
    <property type="entry name" value="SLR1406 PROTEIN"/>
    <property type="match status" value="1"/>
</dbReference>
<dbReference type="AlphaFoldDB" id="A0A656QAG6"/>
<dbReference type="Pfam" id="PF03928">
    <property type="entry name" value="HbpS-like"/>
    <property type="match status" value="1"/>
</dbReference>
<evidence type="ECO:0008006" key="3">
    <source>
        <dbReference type="Google" id="ProtNLM"/>
    </source>
</evidence>
<protein>
    <recommendedName>
        <fullName evidence="3">GlcG protein</fullName>
    </recommendedName>
</protein>
<dbReference type="InterPro" id="IPR038084">
    <property type="entry name" value="PduO/GlcC-like_sf"/>
</dbReference>
<sequence>MSALDLEVVSWMIQDSLKTASSRFKLAVSVAVCDRRGFLIGFARDREAKISTIDSAQRKAFTAVQLGSSTLDSIEAWKRNDARNLGYYDFLLSSIPGGAPVRDSGGAIIGGIGVSSDLSASDDQKIADLSAEVLSNIVSGTQRLDVQVRFDSKGRAQV</sequence>
<evidence type="ECO:0000313" key="1">
    <source>
        <dbReference type="EMBL" id="KDR26120.1"/>
    </source>
</evidence>
<organism evidence="1 2">
    <name type="scientific">Caballeronia zhejiangensis</name>
    <dbReference type="NCBI Taxonomy" id="871203"/>
    <lineage>
        <taxon>Bacteria</taxon>
        <taxon>Pseudomonadati</taxon>
        <taxon>Pseudomonadota</taxon>
        <taxon>Betaproteobacteria</taxon>
        <taxon>Burkholderiales</taxon>
        <taxon>Burkholderiaceae</taxon>
        <taxon>Caballeronia</taxon>
    </lineage>
</organism>
<accession>A0A656QAG6</accession>
<dbReference type="OrthoDB" id="1684899at2"/>
<dbReference type="SUPFAM" id="SSF143744">
    <property type="entry name" value="GlcG-like"/>
    <property type="match status" value="1"/>
</dbReference>
<dbReference type="Gene3D" id="3.30.450.150">
    <property type="entry name" value="Haem-degrading domain"/>
    <property type="match status" value="1"/>
</dbReference>
<dbReference type="RefSeq" id="WP_033536621.1">
    <property type="nucleotide sequence ID" value="NZ_JFHD01000038.1"/>
</dbReference>
<reference evidence="1 2" key="1">
    <citation type="submission" date="2014-03" db="EMBL/GenBank/DDBJ databases">
        <title>Draft Genome Sequences of Four Burkholderia Strains.</title>
        <authorList>
            <person name="Liu X.Y."/>
            <person name="Li C.X."/>
            <person name="Xu J.H."/>
        </authorList>
    </citation>
    <scope>NUCLEOTIDE SEQUENCE [LARGE SCALE GENOMIC DNA]</scope>
    <source>
        <strain evidence="1 2">OP-1</strain>
    </source>
</reference>
<keyword evidence="2" id="KW-1185">Reference proteome</keyword>
<dbReference type="Proteomes" id="UP000027451">
    <property type="component" value="Unassembled WGS sequence"/>
</dbReference>
<dbReference type="InterPro" id="IPR052517">
    <property type="entry name" value="GlcG_carb_metab_protein"/>
</dbReference>
<comment type="caution">
    <text evidence="1">The sequence shown here is derived from an EMBL/GenBank/DDBJ whole genome shotgun (WGS) entry which is preliminary data.</text>
</comment>
<gene>
    <name evidence="1" type="ORF">BG60_24150</name>
</gene>
<proteinExistence type="predicted"/>
<dbReference type="EMBL" id="JFHD01000038">
    <property type="protein sequence ID" value="KDR26120.1"/>
    <property type="molecule type" value="Genomic_DNA"/>
</dbReference>